<reference evidence="1 2" key="1">
    <citation type="submission" date="2019-01" db="EMBL/GenBank/DDBJ databases">
        <title>Sequencing of cultivated peanut Arachis hypogaea provides insights into genome evolution and oil improvement.</title>
        <authorList>
            <person name="Chen X."/>
        </authorList>
    </citation>
    <scope>NUCLEOTIDE SEQUENCE [LARGE SCALE GENOMIC DNA]</scope>
    <source>
        <strain evidence="2">cv. Fuhuasheng</strain>
        <tissue evidence="1">Leaves</tissue>
    </source>
</reference>
<dbReference type="EMBL" id="SDMP01000020">
    <property type="protein sequence ID" value="RYQ85605.1"/>
    <property type="molecule type" value="Genomic_DNA"/>
</dbReference>
<sequence length="154" mass="16790">MANDESFLVLVHYKGSIQKKTRFGIKFIDKDPFSEVRISELLAKLVDVVCSSGSLKRNPQSSIMPTCSSSMPLGASSSVPVIASEVVLVASSSFATELNRNRDGEIGDTRPFGELAIAMAGIPVMIPVFREGRAPDGIEDVLWDDDDDDDYYKV</sequence>
<accession>A0A444X7C8</accession>
<gene>
    <name evidence="1" type="ORF">Ahy_B10g105171</name>
</gene>
<keyword evidence="2" id="KW-1185">Reference proteome</keyword>
<evidence type="ECO:0000313" key="1">
    <source>
        <dbReference type="EMBL" id="RYQ85605.1"/>
    </source>
</evidence>
<dbReference type="Proteomes" id="UP000289738">
    <property type="component" value="Chromosome B10"/>
</dbReference>
<organism evidence="1 2">
    <name type="scientific">Arachis hypogaea</name>
    <name type="common">Peanut</name>
    <dbReference type="NCBI Taxonomy" id="3818"/>
    <lineage>
        <taxon>Eukaryota</taxon>
        <taxon>Viridiplantae</taxon>
        <taxon>Streptophyta</taxon>
        <taxon>Embryophyta</taxon>
        <taxon>Tracheophyta</taxon>
        <taxon>Spermatophyta</taxon>
        <taxon>Magnoliopsida</taxon>
        <taxon>eudicotyledons</taxon>
        <taxon>Gunneridae</taxon>
        <taxon>Pentapetalae</taxon>
        <taxon>rosids</taxon>
        <taxon>fabids</taxon>
        <taxon>Fabales</taxon>
        <taxon>Fabaceae</taxon>
        <taxon>Papilionoideae</taxon>
        <taxon>50 kb inversion clade</taxon>
        <taxon>dalbergioids sensu lato</taxon>
        <taxon>Dalbergieae</taxon>
        <taxon>Pterocarpus clade</taxon>
        <taxon>Arachis</taxon>
    </lineage>
</organism>
<proteinExistence type="predicted"/>
<dbReference type="AlphaFoldDB" id="A0A444X7C8"/>
<name>A0A444X7C8_ARAHY</name>
<evidence type="ECO:0000313" key="2">
    <source>
        <dbReference type="Proteomes" id="UP000289738"/>
    </source>
</evidence>
<comment type="caution">
    <text evidence="1">The sequence shown here is derived from an EMBL/GenBank/DDBJ whole genome shotgun (WGS) entry which is preliminary data.</text>
</comment>
<protein>
    <submittedName>
        <fullName evidence="1">Uncharacterized protein</fullName>
    </submittedName>
</protein>